<organism evidence="3 4">
    <name type="scientific">Desmophyllum pertusum</name>
    <dbReference type="NCBI Taxonomy" id="174260"/>
    <lineage>
        <taxon>Eukaryota</taxon>
        <taxon>Metazoa</taxon>
        <taxon>Cnidaria</taxon>
        <taxon>Anthozoa</taxon>
        <taxon>Hexacorallia</taxon>
        <taxon>Scleractinia</taxon>
        <taxon>Caryophylliina</taxon>
        <taxon>Caryophylliidae</taxon>
        <taxon>Desmophyllum</taxon>
    </lineage>
</organism>
<evidence type="ECO:0000256" key="2">
    <source>
        <dbReference type="SAM" id="Phobius"/>
    </source>
</evidence>
<keyword evidence="2" id="KW-0472">Membrane</keyword>
<keyword evidence="2" id="KW-0812">Transmembrane</keyword>
<gene>
    <name evidence="3" type="primary">MFSD12_6</name>
    <name evidence="3" type="ORF">OS493_011612</name>
</gene>
<protein>
    <submittedName>
        <fullName evidence="3">Major facilitator super domain-containing protein 12</fullName>
    </submittedName>
</protein>
<dbReference type="EMBL" id="MU827306">
    <property type="protein sequence ID" value="KAJ7363325.1"/>
    <property type="molecule type" value="Genomic_DNA"/>
</dbReference>
<comment type="similarity">
    <text evidence="1">Belongs to the major facilitator superfamily.</text>
</comment>
<dbReference type="AlphaFoldDB" id="A0A9X0CLH6"/>
<feature type="transmembrane region" description="Helical" evidence="2">
    <location>
        <begin position="67"/>
        <end position="89"/>
    </location>
</feature>
<dbReference type="Proteomes" id="UP001163046">
    <property type="component" value="Unassembled WGS sequence"/>
</dbReference>
<keyword evidence="2" id="KW-1133">Transmembrane helix</keyword>
<evidence type="ECO:0000313" key="4">
    <source>
        <dbReference type="Proteomes" id="UP001163046"/>
    </source>
</evidence>
<evidence type="ECO:0000313" key="3">
    <source>
        <dbReference type="EMBL" id="KAJ7363325.1"/>
    </source>
</evidence>
<keyword evidence="4" id="KW-1185">Reference proteome</keyword>
<feature type="transmembrane region" description="Helical" evidence="2">
    <location>
        <begin position="7"/>
        <end position="25"/>
    </location>
</feature>
<dbReference type="PANTHER" id="PTHR11328:SF28">
    <property type="entry name" value="MAJOR FACILITATOR SUPERFAMILY DOMAIN-CONTAINING PROTEIN 12"/>
    <property type="match status" value="1"/>
</dbReference>
<dbReference type="OrthoDB" id="5953297at2759"/>
<dbReference type="InterPro" id="IPR039672">
    <property type="entry name" value="MFS_2"/>
</dbReference>
<dbReference type="PANTHER" id="PTHR11328">
    <property type="entry name" value="MAJOR FACILITATOR SUPERFAMILY DOMAIN-CONTAINING PROTEIN"/>
    <property type="match status" value="1"/>
</dbReference>
<reference evidence="3" key="1">
    <citation type="submission" date="2023-01" db="EMBL/GenBank/DDBJ databases">
        <title>Genome assembly of the deep-sea coral Lophelia pertusa.</title>
        <authorList>
            <person name="Herrera S."/>
            <person name="Cordes E."/>
        </authorList>
    </citation>
    <scope>NUCLEOTIDE SEQUENCE</scope>
    <source>
        <strain evidence="3">USNM1676648</strain>
        <tissue evidence="3">Polyp</tissue>
    </source>
</reference>
<feature type="transmembrane region" description="Helical" evidence="2">
    <location>
        <begin position="101"/>
        <end position="125"/>
    </location>
</feature>
<name>A0A9X0CLH6_9CNID</name>
<dbReference type="GO" id="GO:0008643">
    <property type="term" value="P:carbohydrate transport"/>
    <property type="evidence" value="ECO:0007669"/>
    <property type="project" value="InterPro"/>
</dbReference>
<comment type="caution">
    <text evidence="3">The sequence shown here is derived from an EMBL/GenBank/DDBJ whole genome shotgun (WGS) entry which is preliminary data.</text>
</comment>
<proteinExistence type="inferred from homology"/>
<dbReference type="GO" id="GO:0015293">
    <property type="term" value="F:symporter activity"/>
    <property type="evidence" value="ECO:0007669"/>
    <property type="project" value="InterPro"/>
</dbReference>
<sequence length="181" mass="19161">MLGEKWMYCLGASLVIGSSAWFYLQSESGRNAAYCAAILVGCGGSVMYVTSLALAGKLIGENKESGAFVFASMTIFAKVACGTSIFVTQELFPVGGATGEYVRYVFSVGPGAGSLLGFLAVIAFLPATVRCRKVVHTVDCSVQTDDTTEVLYAYDNPAAMDDGYKGNELVIDIRDKARVVS</sequence>
<feature type="transmembrane region" description="Helical" evidence="2">
    <location>
        <begin position="31"/>
        <end position="55"/>
    </location>
</feature>
<dbReference type="GO" id="GO:0005886">
    <property type="term" value="C:plasma membrane"/>
    <property type="evidence" value="ECO:0007669"/>
    <property type="project" value="TreeGrafter"/>
</dbReference>
<evidence type="ECO:0000256" key="1">
    <source>
        <dbReference type="ARBA" id="ARBA00008335"/>
    </source>
</evidence>
<accession>A0A9X0CLH6</accession>